<dbReference type="PANTHER" id="PTHR30606">
    <property type="entry name" value="LIPID A BIOSYNTHESIS LAUROYL ACYLTRANSFERASE"/>
    <property type="match status" value="1"/>
</dbReference>
<comment type="subcellular location">
    <subcellularLocation>
        <location evidence="1">Cell inner membrane</location>
    </subcellularLocation>
</comment>
<organism evidence="8 9">
    <name type="scientific">Pontibacter anaerobius</name>
    <dbReference type="NCBI Taxonomy" id="2993940"/>
    <lineage>
        <taxon>Bacteria</taxon>
        <taxon>Pseudomonadati</taxon>
        <taxon>Bacteroidota</taxon>
        <taxon>Cytophagia</taxon>
        <taxon>Cytophagales</taxon>
        <taxon>Hymenobacteraceae</taxon>
        <taxon>Pontibacter</taxon>
    </lineage>
</organism>
<dbReference type="RefSeq" id="WP_266053908.1">
    <property type="nucleotide sequence ID" value="NZ_JAPFQO010000012.1"/>
</dbReference>
<feature type="transmembrane region" description="Helical" evidence="7">
    <location>
        <begin position="31"/>
        <end position="55"/>
    </location>
</feature>
<evidence type="ECO:0000256" key="5">
    <source>
        <dbReference type="ARBA" id="ARBA00023136"/>
    </source>
</evidence>
<evidence type="ECO:0000256" key="2">
    <source>
        <dbReference type="ARBA" id="ARBA00022475"/>
    </source>
</evidence>
<keyword evidence="2" id="KW-1003">Cell membrane</keyword>
<evidence type="ECO:0000313" key="8">
    <source>
        <dbReference type="EMBL" id="MCX2741674.1"/>
    </source>
</evidence>
<keyword evidence="5 7" id="KW-0472">Membrane</keyword>
<dbReference type="Pfam" id="PF03279">
    <property type="entry name" value="Lip_A_acyltrans"/>
    <property type="match status" value="1"/>
</dbReference>
<evidence type="ECO:0000256" key="4">
    <source>
        <dbReference type="ARBA" id="ARBA00022679"/>
    </source>
</evidence>
<comment type="caution">
    <text evidence="8">The sequence shown here is derived from an EMBL/GenBank/DDBJ whole genome shotgun (WGS) entry which is preliminary data.</text>
</comment>
<reference evidence="8 9" key="1">
    <citation type="submission" date="2022-11" db="EMBL/GenBank/DDBJ databases">
        <title>The characterization of three novel Bacteroidetes species and genomic analysis of their roles in tidal elemental geochemical cycles.</title>
        <authorList>
            <person name="Ma K.-J."/>
        </authorList>
    </citation>
    <scope>NUCLEOTIDE SEQUENCE [LARGE SCALE GENOMIC DNA]</scope>
    <source>
        <strain evidence="8 9">M82</strain>
    </source>
</reference>
<dbReference type="Proteomes" id="UP001207228">
    <property type="component" value="Unassembled WGS sequence"/>
</dbReference>
<proteinExistence type="predicted"/>
<keyword evidence="3" id="KW-0997">Cell inner membrane</keyword>
<dbReference type="EMBL" id="JAPFQO010000012">
    <property type="protein sequence ID" value="MCX2741674.1"/>
    <property type="molecule type" value="Genomic_DNA"/>
</dbReference>
<dbReference type="InterPro" id="IPR004960">
    <property type="entry name" value="LipA_acyltrans"/>
</dbReference>
<evidence type="ECO:0000256" key="6">
    <source>
        <dbReference type="ARBA" id="ARBA00023315"/>
    </source>
</evidence>
<protein>
    <submittedName>
        <fullName evidence="8">Lysophospholipid acyltransferase family protein</fullName>
    </submittedName>
</protein>
<evidence type="ECO:0000256" key="7">
    <source>
        <dbReference type="SAM" id="Phobius"/>
    </source>
</evidence>
<evidence type="ECO:0000313" key="9">
    <source>
        <dbReference type="Proteomes" id="UP001207228"/>
    </source>
</evidence>
<keyword evidence="7" id="KW-1133">Transmembrane helix</keyword>
<keyword evidence="6 8" id="KW-0012">Acyltransferase</keyword>
<dbReference type="GO" id="GO:0016746">
    <property type="term" value="F:acyltransferase activity"/>
    <property type="evidence" value="ECO:0007669"/>
    <property type="project" value="UniProtKB-KW"/>
</dbReference>
<dbReference type="CDD" id="cd07984">
    <property type="entry name" value="LPLAT_LABLAT-like"/>
    <property type="match status" value="1"/>
</dbReference>
<accession>A0ABT3RIN1</accession>
<evidence type="ECO:0000256" key="1">
    <source>
        <dbReference type="ARBA" id="ARBA00004533"/>
    </source>
</evidence>
<gene>
    <name evidence="8" type="ORF">OO017_17070</name>
</gene>
<dbReference type="PANTHER" id="PTHR30606:SF10">
    <property type="entry name" value="PHOSPHATIDYLINOSITOL MANNOSIDE ACYLTRANSFERASE"/>
    <property type="match status" value="1"/>
</dbReference>
<keyword evidence="7" id="KW-0812">Transmembrane</keyword>
<keyword evidence="4" id="KW-0808">Transferase</keyword>
<keyword evidence="9" id="KW-1185">Reference proteome</keyword>
<name>A0ABT3RIN1_9BACT</name>
<sequence length="315" mass="36251">MVVPLQLLPSAVNKSINIPPLYYPLWLLLKALSLLPLPVLYLFSDFLYFVVYYAVGYRKKVVLNNLRNAFPEKSYADIQQISKAFYKQFMDVVVEILKLRSMNAAEMERRIVFSNQELLDNFVQQGKTVITMGSHSCNWEWVLSAGAVQFSFPAYGIYKPLNNPFFEAFMLKTRSKLGARLIKMKDTLRDFAANRNMPRVVAMLSDQTPLKSEITFWTTFLNQDTPFYEGAEKLATRFGYPVLFLDVKRTARGYYTLRFELISDGSPAATGPGQPSITEIFAQKLEAAIRRNPANYLWTHKRWKHHREAAAELEG</sequence>
<evidence type="ECO:0000256" key="3">
    <source>
        <dbReference type="ARBA" id="ARBA00022519"/>
    </source>
</evidence>